<organism evidence="1 2">
    <name type="scientific">Pieris brassicae</name>
    <name type="common">White butterfly</name>
    <name type="synonym">Large white butterfly</name>
    <dbReference type="NCBI Taxonomy" id="7116"/>
    <lineage>
        <taxon>Eukaryota</taxon>
        <taxon>Metazoa</taxon>
        <taxon>Ecdysozoa</taxon>
        <taxon>Arthropoda</taxon>
        <taxon>Hexapoda</taxon>
        <taxon>Insecta</taxon>
        <taxon>Pterygota</taxon>
        <taxon>Neoptera</taxon>
        <taxon>Endopterygota</taxon>
        <taxon>Lepidoptera</taxon>
        <taxon>Glossata</taxon>
        <taxon>Ditrysia</taxon>
        <taxon>Papilionoidea</taxon>
        <taxon>Pieridae</taxon>
        <taxon>Pierinae</taxon>
        <taxon>Pieris</taxon>
    </lineage>
</organism>
<sequence>MRTRYCCDFVTDTDPNLGGFTCVSSKLGSDACVELGAGVCDVLGPAAYVDLGPGACVELGPGIELGPGAEV</sequence>
<accession>A0A9P0XGK5</accession>
<dbReference type="AlphaFoldDB" id="A0A9P0XGK5"/>
<protein>
    <submittedName>
        <fullName evidence="1">Uncharacterized protein</fullName>
    </submittedName>
</protein>
<evidence type="ECO:0000313" key="2">
    <source>
        <dbReference type="Proteomes" id="UP001152562"/>
    </source>
</evidence>
<name>A0A9P0XGK5_PIEBR</name>
<keyword evidence="2" id="KW-1185">Reference proteome</keyword>
<proteinExistence type="predicted"/>
<reference evidence="1" key="1">
    <citation type="submission" date="2022-05" db="EMBL/GenBank/DDBJ databases">
        <authorList>
            <person name="Okamura Y."/>
        </authorList>
    </citation>
    <scope>NUCLEOTIDE SEQUENCE</scope>
</reference>
<comment type="caution">
    <text evidence="1">The sequence shown here is derived from an EMBL/GenBank/DDBJ whole genome shotgun (WGS) entry which is preliminary data.</text>
</comment>
<dbReference type="Proteomes" id="UP001152562">
    <property type="component" value="Unassembled WGS sequence"/>
</dbReference>
<dbReference type="EMBL" id="CALOZG010000040">
    <property type="protein sequence ID" value="CAH4034190.1"/>
    <property type="molecule type" value="Genomic_DNA"/>
</dbReference>
<evidence type="ECO:0000313" key="1">
    <source>
        <dbReference type="EMBL" id="CAH4034190.1"/>
    </source>
</evidence>
<gene>
    <name evidence="1" type="ORF">PIBRA_LOCUS10398</name>
</gene>